<sequence length="222" mass="24747">MRHLLLALAVFGFPLTGQAQASCEEAFDATRQGKASAMQLLGDCLSSSAAPTEVRGQAFEYRAWLHAEAANFKEAALDQERSFSLLPRLTYRSLINHSLYLRHALRREESLIFARIAEAVESASGEGTSMKTQYHLGWSLLELERHAEAVSAFTRGIPYQPDYSAVYWLRAQAYERMGNAESAKADLVTLSTLLRTSKGREDLGKWREAAAEKLRVYGVSAR</sequence>
<dbReference type="RefSeq" id="WP_193677319.1">
    <property type="nucleotide sequence ID" value="NZ_JADDIV010000004.1"/>
</dbReference>
<evidence type="ECO:0000256" key="2">
    <source>
        <dbReference type="SAM" id="SignalP"/>
    </source>
</evidence>
<dbReference type="InterPro" id="IPR011990">
    <property type="entry name" value="TPR-like_helical_dom_sf"/>
</dbReference>
<evidence type="ECO:0000256" key="1">
    <source>
        <dbReference type="PROSITE-ProRule" id="PRU00339"/>
    </source>
</evidence>
<accession>A0ABR9S5D6</accession>
<keyword evidence="2" id="KW-0732">Signal</keyword>
<dbReference type="PROSITE" id="PS50005">
    <property type="entry name" value="TPR"/>
    <property type="match status" value="1"/>
</dbReference>
<evidence type="ECO:0000313" key="3">
    <source>
        <dbReference type="EMBL" id="MBE7368688.1"/>
    </source>
</evidence>
<organism evidence="3 4">
    <name type="scientific">Ramlibacter pallidus</name>
    <dbReference type="NCBI Taxonomy" id="2780087"/>
    <lineage>
        <taxon>Bacteria</taxon>
        <taxon>Pseudomonadati</taxon>
        <taxon>Pseudomonadota</taxon>
        <taxon>Betaproteobacteria</taxon>
        <taxon>Burkholderiales</taxon>
        <taxon>Comamonadaceae</taxon>
        <taxon>Ramlibacter</taxon>
    </lineage>
</organism>
<comment type="caution">
    <text evidence="3">The sequence shown here is derived from an EMBL/GenBank/DDBJ whole genome shotgun (WGS) entry which is preliminary data.</text>
</comment>
<dbReference type="InterPro" id="IPR019734">
    <property type="entry name" value="TPR_rpt"/>
</dbReference>
<dbReference type="SUPFAM" id="SSF48452">
    <property type="entry name" value="TPR-like"/>
    <property type="match status" value="1"/>
</dbReference>
<dbReference type="Pfam" id="PF13181">
    <property type="entry name" value="TPR_8"/>
    <property type="match status" value="2"/>
</dbReference>
<evidence type="ECO:0000313" key="4">
    <source>
        <dbReference type="Proteomes" id="UP000806285"/>
    </source>
</evidence>
<dbReference type="Gene3D" id="1.25.40.10">
    <property type="entry name" value="Tetratricopeptide repeat domain"/>
    <property type="match status" value="1"/>
</dbReference>
<feature type="signal peptide" evidence="2">
    <location>
        <begin position="1"/>
        <end position="21"/>
    </location>
</feature>
<evidence type="ECO:0008006" key="5">
    <source>
        <dbReference type="Google" id="ProtNLM"/>
    </source>
</evidence>
<dbReference type="Proteomes" id="UP000806285">
    <property type="component" value="Unassembled WGS sequence"/>
</dbReference>
<protein>
    <recommendedName>
        <fullName evidence="5">Tetratricopeptide repeat protein</fullName>
    </recommendedName>
</protein>
<reference evidence="3 4" key="1">
    <citation type="submission" date="2020-10" db="EMBL/GenBank/DDBJ databases">
        <title>Ramlibacter sp. HM2 16S ribosomal RNA gene Genome sequencing and assembly.</title>
        <authorList>
            <person name="Kang M."/>
        </authorList>
    </citation>
    <scope>NUCLEOTIDE SEQUENCE [LARGE SCALE GENOMIC DNA]</scope>
    <source>
        <strain evidence="3 4">HM2</strain>
    </source>
</reference>
<feature type="chain" id="PRO_5047055586" description="Tetratricopeptide repeat protein" evidence="2">
    <location>
        <begin position="22"/>
        <end position="222"/>
    </location>
</feature>
<proteinExistence type="predicted"/>
<dbReference type="EMBL" id="JADDIV010000004">
    <property type="protein sequence ID" value="MBE7368688.1"/>
    <property type="molecule type" value="Genomic_DNA"/>
</dbReference>
<gene>
    <name evidence="3" type="ORF">IM787_14100</name>
</gene>
<name>A0ABR9S5D6_9BURK</name>
<keyword evidence="1" id="KW-0802">TPR repeat</keyword>
<keyword evidence="4" id="KW-1185">Reference proteome</keyword>
<feature type="repeat" description="TPR" evidence="1">
    <location>
        <begin position="130"/>
        <end position="163"/>
    </location>
</feature>